<sequence length="156" mass="18009">MKISQLTTESVEQAARLLNEYRVTFQQPTDLPLARWFVKERLKQDESIVFLAWLGEEAVGFVQLYPIFSTISLKRAYILNDLYVAKEARKYGAATQLIEACYTYAKAHNARFVALETGTENDNAQKLYEKMGFIEETDVMHLIKYFDEHESPSPNS</sequence>
<dbReference type="GO" id="GO:0016746">
    <property type="term" value="F:acyltransferase activity"/>
    <property type="evidence" value="ECO:0007669"/>
    <property type="project" value="UniProtKB-KW"/>
</dbReference>
<protein>
    <submittedName>
        <fullName evidence="4">GNAT family N-acetyltransferase</fullName>
        <ecNumber evidence="4">2.3.-.-</ecNumber>
    </submittedName>
</protein>
<dbReference type="Proteomes" id="UP001597568">
    <property type="component" value="Unassembled WGS sequence"/>
</dbReference>
<proteinExistence type="predicted"/>
<gene>
    <name evidence="4" type="ORF">ACFSY7_16055</name>
</gene>
<keyword evidence="1 4" id="KW-0808">Transferase</keyword>
<dbReference type="InterPro" id="IPR016181">
    <property type="entry name" value="Acyl_CoA_acyltransferase"/>
</dbReference>
<evidence type="ECO:0000259" key="3">
    <source>
        <dbReference type="PROSITE" id="PS51186"/>
    </source>
</evidence>
<dbReference type="RefSeq" id="WP_380148684.1">
    <property type="nucleotide sequence ID" value="NZ_JBHUOR010000132.1"/>
</dbReference>
<comment type="caution">
    <text evidence="4">The sequence shown here is derived from an EMBL/GenBank/DDBJ whole genome shotgun (WGS) entry which is preliminary data.</text>
</comment>
<dbReference type="PANTHER" id="PTHR43877">
    <property type="entry name" value="AMINOALKYLPHOSPHONATE N-ACETYLTRANSFERASE-RELATED-RELATED"/>
    <property type="match status" value="1"/>
</dbReference>
<keyword evidence="5" id="KW-1185">Reference proteome</keyword>
<evidence type="ECO:0000313" key="5">
    <source>
        <dbReference type="Proteomes" id="UP001597568"/>
    </source>
</evidence>
<dbReference type="InterPro" id="IPR050832">
    <property type="entry name" value="Bact_Acetyltransf"/>
</dbReference>
<dbReference type="Pfam" id="PF00583">
    <property type="entry name" value="Acetyltransf_1"/>
    <property type="match status" value="1"/>
</dbReference>
<evidence type="ECO:0000256" key="1">
    <source>
        <dbReference type="ARBA" id="ARBA00022679"/>
    </source>
</evidence>
<feature type="domain" description="N-acetyltransferase" evidence="3">
    <location>
        <begin position="1"/>
        <end position="152"/>
    </location>
</feature>
<dbReference type="PROSITE" id="PS51186">
    <property type="entry name" value="GNAT"/>
    <property type="match status" value="1"/>
</dbReference>
<dbReference type="PANTHER" id="PTHR43877:SF2">
    <property type="entry name" value="AMINOALKYLPHOSPHONATE N-ACETYLTRANSFERASE-RELATED"/>
    <property type="match status" value="1"/>
</dbReference>
<dbReference type="EMBL" id="JBHUOR010000132">
    <property type="protein sequence ID" value="MFD2870007.1"/>
    <property type="molecule type" value="Genomic_DNA"/>
</dbReference>
<accession>A0ABW5Y3Z9</accession>
<dbReference type="EC" id="2.3.-.-" evidence="4"/>
<evidence type="ECO:0000313" key="4">
    <source>
        <dbReference type="EMBL" id="MFD2870007.1"/>
    </source>
</evidence>
<keyword evidence="2 4" id="KW-0012">Acyltransferase</keyword>
<dbReference type="SUPFAM" id="SSF55729">
    <property type="entry name" value="Acyl-CoA N-acyltransferases (Nat)"/>
    <property type="match status" value="1"/>
</dbReference>
<dbReference type="InterPro" id="IPR000182">
    <property type="entry name" value="GNAT_dom"/>
</dbReference>
<organism evidence="4 5">
    <name type="scientific">Kurthia populi</name>
    <dbReference type="NCBI Taxonomy" id="1562132"/>
    <lineage>
        <taxon>Bacteria</taxon>
        <taxon>Bacillati</taxon>
        <taxon>Bacillota</taxon>
        <taxon>Bacilli</taxon>
        <taxon>Bacillales</taxon>
        <taxon>Caryophanaceae</taxon>
        <taxon>Kurthia</taxon>
    </lineage>
</organism>
<dbReference type="CDD" id="cd04301">
    <property type="entry name" value="NAT_SF"/>
    <property type="match status" value="1"/>
</dbReference>
<name>A0ABW5Y3Z9_9BACL</name>
<dbReference type="Gene3D" id="3.40.630.30">
    <property type="match status" value="1"/>
</dbReference>
<reference evidence="5" key="1">
    <citation type="journal article" date="2019" name="Int. J. Syst. Evol. Microbiol.">
        <title>The Global Catalogue of Microorganisms (GCM) 10K type strain sequencing project: providing services to taxonomists for standard genome sequencing and annotation.</title>
        <authorList>
            <consortium name="The Broad Institute Genomics Platform"/>
            <consortium name="The Broad Institute Genome Sequencing Center for Infectious Disease"/>
            <person name="Wu L."/>
            <person name="Ma J."/>
        </authorList>
    </citation>
    <scope>NUCLEOTIDE SEQUENCE [LARGE SCALE GENOMIC DNA]</scope>
    <source>
        <strain evidence="5">KCTC 33522</strain>
    </source>
</reference>
<evidence type="ECO:0000256" key="2">
    <source>
        <dbReference type="ARBA" id="ARBA00023315"/>
    </source>
</evidence>